<name>A0A4R3M8L0_9HYPH</name>
<sequence length="247" mass="26907">MSPRERPPVLDGSGAVYQQIRRALARPIISGEWRPGVRIPSETELAGMFGASRMTVNKALTSLAEEGLIRRRRRHGSFVADRVPERSVLEIWDVGAEVARAGQTYLFDEISRRVGPADAGDADRLGVDPGAAIVEIVGVHRADGDPVQLERRLINLAAAPGAERCDFRQTAPGRWLLDTVAWTDAEHLIRAVNADAGTARLLAIGVRDACLLVERRTWNGRTPITWVELVNPGSARRLVGRFSPAGG</sequence>
<evidence type="ECO:0000259" key="4">
    <source>
        <dbReference type="PROSITE" id="PS50949"/>
    </source>
</evidence>
<organism evidence="5 6">
    <name type="scientific">Tepidamorphus gemmatus</name>
    <dbReference type="NCBI Taxonomy" id="747076"/>
    <lineage>
        <taxon>Bacteria</taxon>
        <taxon>Pseudomonadati</taxon>
        <taxon>Pseudomonadota</taxon>
        <taxon>Alphaproteobacteria</taxon>
        <taxon>Hyphomicrobiales</taxon>
        <taxon>Tepidamorphaceae</taxon>
        <taxon>Tepidamorphus</taxon>
    </lineage>
</organism>
<evidence type="ECO:0000256" key="1">
    <source>
        <dbReference type="ARBA" id="ARBA00023015"/>
    </source>
</evidence>
<dbReference type="OrthoDB" id="9808698at2"/>
<keyword evidence="2" id="KW-0238">DNA-binding</keyword>
<dbReference type="InterPro" id="IPR036390">
    <property type="entry name" value="WH_DNA-bd_sf"/>
</dbReference>
<keyword evidence="3" id="KW-0804">Transcription</keyword>
<proteinExistence type="predicted"/>
<dbReference type="InterPro" id="IPR036388">
    <property type="entry name" value="WH-like_DNA-bd_sf"/>
</dbReference>
<dbReference type="CDD" id="cd07377">
    <property type="entry name" value="WHTH_GntR"/>
    <property type="match status" value="1"/>
</dbReference>
<dbReference type="InterPro" id="IPR000524">
    <property type="entry name" value="Tscrpt_reg_HTH_GntR"/>
</dbReference>
<dbReference type="FunFam" id="1.10.10.10:FF:000079">
    <property type="entry name" value="GntR family transcriptional regulator"/>
    <property type="match status" value="1"/>
</dbReference>
<dbReference type="PANTHER" id="PTHR44846">
    <property type="entry name" value="MANNOSYL-D-GLYCERATE TRANSPORT/METABOLISM SYSTEM REPRESSOR MNGR-RELATED"/>
    <property type="match status" value="1"/>
</dbReference>
<dbReference type="SUPFAM" id="SSF64288">
    <property type="entry name" value="Chorismate lyase-like"/>
    <property type="match status" value="1"/>
</dbReference>
<dbReference type="SUPFAM" id="SSF46785">
    <property type="entry name" value="Winged helix' DNA-binding domain"/>
    <property type="match status" value="1"/>
</dbReference>
<dbReference type="PROSITE" id="PS50949">
    <property type="entry name" value="HTH_GNTR"/>
    <property type="match status" value="1"/>
</dbReference>
<dbReference type="InterPro" id="IPR011663">
    <property type="entry name" value="UTRA"/>
</dbReference>
<dbReference type="RefSeq" id="WP_132806700.1">
    <property type="nucleotide sequence ID" value="NZ_SMAK01000006.1"/>
</dbReference>
<dbReference type="PANTHER" id="PTHR44846:SF16">
    <property type="entry name" value="TRANSCRIPTIONAL REGULATOR PHNF-RELATED"/>
    <property type="match status" value="1"/>
</dbReference>
<dbReference type="AlphaFoldDB" id="A0A4R3M8L0"/>
<dbReference type="SMART" id="SM00419">
    <property type="entry name" value="HTH_CRP"/>
    <property type="match status" value="1"/>
</dbReference>
<dbReference type="Pfam" id="PF07702">
    <property type="entry name" value="UTRA"/>
    <property type="match status" value="1"/>
</dbReference>
<dbReference type="InterPro" id="IPR050679">
    <property type="entry name" value="Bact_HTH_transcr_reg"/>
</dbReference>
<dbReference type="GO" id="GO:0003677">
    <property type="term" value="F:DNA binding"/>
    <property type="evidence" value="ECO:0007669"/>
    <property type="project" value="UniProtKB-KW"/>
</dbReference>
<dbReference type="SMART" id="SM00866">
    <property type="entry name" value="UTRA"/>
    <property type="match status" value="1"/>
</dbReference>
<dbReference type="SMART" id="SM00345">
    <property type="entry name" value="HTH_GNTR"/>
    <property type="match status" value="1"/>
</dbReference>
<dbReference type="Gene3D" id="1.10.10.10">
    <property type="entry name" value="Winged helix-like DNA-binding domain superfamily/Winged helix DNA-binding domain"/>
    <property type="match status" value="1"/>
</dbReference>
<dbReference type="EMBL" id="SMAK01000006">
    <property type="protein sequence ID" value="TCT09864.1"/>
    <property type="molecule type" value="Genomic_DNA"/>
</dbReference>
<comment type="caution">
    <text evidence="5">The sequence shown here is derived from an EMBL/GenBank/DDBJ whole genome shotgun (WGS) entry which is preliminary data.</text>
</comment>
<dbReference type="Proteomes" id="UP000295678">
    <property type="component" value="Unassembled WGS sequence"/>
</dbReference>
<evidence type="ECO:0000256" key="3">
    <source>
        <dbReference type="ARBA" id="ARBA00023163"/>
    </source>
</evidence>
<dbReference type="GO" id="GO:0003700">
    <property type="term" value="F:DNA-binding transcription factor activity"/>
    <property type="evidence" value="ECO:0007669"/>
    <property type="project" value="InterPro"/>
</dbReference>
<dbReference type="InterPro" id="IPR028978">
    <property type="entry name" value="Chorismate_lyase_/UTRA_dom_sf"/>
</dbReference>
<protein>
    <submittedName>
        <fullName evidence="5">GntR family transcriptional regulator</fullName>
    </submittedName>
</protein>
<feature type="domain" description="HTH gntR-type" evidence="4">
    <location>
        <begin position="14"/>
        <end position="82"/>
    </location>
</feature>
<evidence type="ECO:0000313" key="5">
    <source>
        <dbReference type="EMBL" id="TCT09864.1"/>
    </source>
</evidence>
<gene>
    <name evidence="5" type="ORF">EDC22_10658</name>
</gene>
<dbReference type="InterPro" id="IPR012318">
    <property type="entry name" value="HTH_CRP"/>
</dbReference>
<evidence type="ECO:0000313" key="6">
    <source>
        <dbReference type="Proteomes" id="UP000295678"/>
    </source>
</evidence>
<accession>A0A4R3M8L0</accession>
<reference evidence="5 6" key="1">
    <citation type="submission" date="2019-03" db="EMBL/GenBank/DDBJ databases">
        <title>Genomic Encyclopedia of Type Strains, Phase IV (KMG-IV): sequencing the most valuable type-strain genomes for metagenomic binning, comparative biology and taxonomic classification.</title>
        <authorList>
            <person name="Goeker M."/>
        </authorList>
    </citation>
    <scope>NUCLEOTIDE SEQUENCE [LARGE SCALE GENOMIC DNA]</scope>
    <source>
        <strain evidence="5 6">DSM 19345</strain>
    </source>
</reference>
<keyword evidence="1" id="KW-0805">Transcription regulation</keyword>
<keyword evidence="6" id="KW-1185">Reference proteome</keyword>
<evidence type="ECO:0000256" key="2">
    <source>
        <dbReference type="ARBA" id="ARBA00023125"/>
    </source>
</evidence>
<dbReference type="PRINTS" id="PR00035">
    <property type="entry name" value="HTHGNTR"/>
</dbReference>
<dbReference type="Pfam" id="PF00392">
    <property type="entry name" value="GntR"/>
    <property type="match status" value="1"/>
</dbReference>
<dbReference type="Gene3D" id="3.40.1410.10">
    <property type="entry name" value="Chorismate lyase-like"/>
    <property type="match status" value="1"/>
</dbReference>